<dbReference type="InterPro" id="IPR033716">
    <property type="entry name" value="Nudt17_dom"/>
</dbReference>
<dbReference type="GO" id="GO:0140933">
    <property type="term" value="F:5'-(N(7)-methylguanosine 5'-triphospho)-[mRNA] hydrolase activity"/>
    <property type="evidence" value="ECO:0007669"/>
    <property type="project" value="UniProtKB-EC"/>
</dbReference>
<evidence type="ECO:0000256" key="6">
    <source>
        <dbReference type="ARBA" id="ARBA00093663"/>
    </source>
</evidence>
<name>L1JST3_GUITC</name>
<evidence type="ECO:0000259" key="9">
    <source>
        <dbReference type="PROSITE" id="PS51462"/>
    </source>
</evidence>
<dbReference type="PANTHER" id="PTHR43736:SF1">
    <property type="entry name" value="DIHYDRONEOPTERIN TRIPHOSPHATE DIPHOSPHATASE"/>
    <property type="match status" value="1"/>
</dbReference>
<reference evidence="11" key="3">
    <citation type="submission" date="2015-06" db="UniProtKB">
        <authorList>
            <consortium name="EnsemblProtists"/>
        </authorList>
    </citation>
    <scope>IDENTIFICATION</scope>
</reference>
<dbReference type="OrthoDB" id="447842at2759"/>
<evidence type="ECO:0000256" key="2">
    <source>
        <dbReference type="ARBA" id="ARBA00026102"/>
    </source>
</evidence>
<dbReference type="InterPro" id="IPR000086">
    <property type="entry name" value="NUDIX_hydrolase_dom"/>
</dbReference>
<dbReference type="InterPro" id="IPR015797">
    <property type="entry name" value="NUDIX_hydrolase-like_dom_sf"/>
</dbReference>
<sequence>MASYANEVSSGSRANGSEDEEPGPVTVAAVTLPVNSNGDVLVTQRAFRGMYDGMWVFPGGHVDGGEALSAAAVREVLEETGLRVVKDSLRPLAVWEGTVTSKKRQFCVVFFAADVSGNSENMYLQTKEVHRATWIPADLLPRMLDTHVLHENELEGCAVVGNEQESTKIKLSELQKGLGEGHKFALRAYLESRKVETPLNQDPFLDSSDDYSSSYRSI</sequence>
<dbReference type="SUPFAM" id="SSF55811">
    <property type="entry name" value="Nudix"/>
    <property type="match status" value="1"/>
</dbReference>
<keyword evidence="12" id="KW-1185">Reference proteome</keyword>
<feature type="compositionally biased region" description="Polar residues" evidence="8">
    <location>
        <begin position="1"/>
        <end position="15"/>
    </location>
</feature>
<proteinExistence type="inferred from homology"/>
<evidence type="ECO:0000256" key="4">
    <source>
        <dbReference type="ARBA" id="ARBA00093415"/>
    </source>
</evidence>
<evidence type="ECO:0000256" key="7">
    <source>
        <dbReference type="RuleBase" id="RU003476"/>
    </source>
</evidence>
<dbReference type="PROSITE" id="PS51462">
    <property type="entry name" value="NUDIX"/>
    <property type="match status" value="1"/>
</dbReference>
<keyword evidence="1 7" id="KW-0378">Hydrolase</keyword>
<reference evidence="10 12" key="1">
    <citation type="journal article" date="2012" name="Nature">
        <title>Algal genomes reveal evolutionary mosaicism and the fate of nucleomorphs.</title>
        <authorList>
            <consortium name="DOE Joint Genome Institute"/>
            <person name="Curtis B.A."/>
            <person name="Tanifuji G."/>
            <person name="Burki F."/>
            <person name="Gruber A."/>
            <person name="Irimia M."/>
            <person name="Maruyama S."/>
            <person name="Arias M.C."/>
            <person name="Ball S.G."/>
            <person name="Gile G.H."/>
            <person name="Hirakawa Y."/>
            <person name="Hopkins J.F."/>
            <person name="Kuo A."/>
            <person name="Rensing S.A."/>
            <person name="Schmutz J."/>
            <person name="Symeonidi A."/>
            <person name="Elias M."/>
            <person name="Eveleigh R.J."/>
            <person name="Herman E.K."/>
            <person name="Klute M.J."/>
            <person name="Nakayama T."/>
            <person name="Obornik M."/>
            <person name="Reyes-Prieto A."/>
            <person name="Armbrust E.V."/>
            <person name="Aves S.J."/>
            <person name="Beiko R.G."/>
            <person name="Coutinho P."/>
            <person name="Dacks J.B."/>
            <person name="Durnford D.G."/>
            <person name="Fast N.M."/>
            <person name="Green B.R."/>
            <person name="Grisdale C.J."/>
            <person name="Hempel F."/>
            <person name="Henrissat B."/>
            <person name="Hoppner M.P."/>
            <person name="Ishida K."/>
            <person name="Kim E."/>
            <person name="Koreny L."/>
            <person name="Kroth P.G."/>
            <person name="Liu Y."/>
            <person name="Malik S.B."/>
            <person name="Maier U.G."/>
            <person name="McRose D."/>
            <person name="Mock T."/>
            <person name="Neilson J.A."/>
            <person name="Onodera N.T."/>
            <person name="Poole A.M."/>
            <person name="Pritham E.J."/>
            <person name="Richards T.A."/>
            <person name="Rocap G."/>
            <person name="Roy S.W."/>
            <person name="Sarai C."/>
            <person name="Schaack S."/>
            <person name="Shirato S."/>
            <person name="Slamovits C.H."/>
            <person name="Spencer D.F."/>
            <person name="Suzuki S."/>
            <person name="Worden A.Z."/>
            <person name="Zauner S."/>
            <person name="Barry K."/>
            <person name="Bell C."/>
            <person name="Bharti A.K."/>
            <person name="Crow J.A."/>
            <person name="Grimwood J."/>
            <person name="Kramer R."/>
            <person name="Lindquist E."/>
            <person name="Lucas S."/>
            <person name="Salamov A."/>
            <person name="McFadden G.I."/>
            <person name="Lane C.E."/>
            <person name="Keeling P.J."/>
            <person name="Gray M.W."/>
            <person name="Grigoriev I.V."/>
            <person name="Archibald J.M."/>
        </authorList>
    </citation>
    <scope>NUCLEOTIDE SEQUENCE</scope>
    <source>
        <strain evidence="10 12">CCMP2712</strain>
    </source>
</reference>
<dbReference type="InterPro" id="IPR020084">
    <property type="entry name" value="NUDIX_hydrolase_CS"/>
</dbReference>
<dbReference type="CDD" id="cd04694">
    <property type="entry name" value="NUDIX_Nudt17"/>
    <property type="match status" value="1"/>
</dbReference>
<dbReference type="KEGG" id="gtt:GUITHDRAFT_150998"/>
<dbReference type="AlphaFoldDB" id="L1JST3"/>
<protein>
    <recommendedName>
        <fullName evidence="5">m7GpppN-mRNA hydrolase NUDT17</fullName>
        <ecNumber evidence="2">3.6.1.62</ecNumber>
    </recommendedName>
    <alternativeName>
        <fullName evidence="6">Nucleoside diphosphate-linked moiety X motif 17</fullName>
    </alternativeName>
</protein>
<dbReference type="PROSITE" id="PS00893">
    <property type="entry name" value="NUDIX_BOX"/>
    <property type="match status" value="1"/>
</dbReference>
<evidence type="ECO:0000256" key="8">
    <source>
        <dbReference type="SAM" id="MobiDB-lite"/>
    </source>
</evidence>
<dbReference type="Pfam" id="PF00293">
    <property type="entry name" value="NUDIX"/>
    <property type="match status" value="1"/>
</dbReference>
<dbReference type="PaxDb" id="55529-EKX51143"/>
<organism evidence="10">
    <name type="scientific">Guillardia theta (strain CCMP2712)</name>
    <name type="common">Cryptophyte</name>
    <dbReference type="NCBI Taxonomy" id="905079"/>
    <lineage>
        <taxon>Eukaryota</taxon>
        <taxon>Cryptophyceae</taxon>
        <taxon>Pyrenomonadales</taxon>
        <taxon>Geminigeraceae</taxon>
        <taxon>Guillardia</taxon>
    </lineage>
</organism>
<dbReference type="RefSeq" id="XP_005838123.1">
    <property type="nucleotide sequence ID" value="XM_005838066.1"/>
</dbReference>
<dbReference type="EnsemblProtists" id="EKX51143">
    <property type="protein sequence ID" value="EKX51143"/>
    <property type="gene ID" value="GUITHDRAFT_150998"/>
</dbReference>
<dbReference type="EC" id="3.6.1.62" evidence="2"/>
<evidence type="ECO:0000256" key="1">
    <source>
        <dbReference type="ARBA" id="ARBA00022801"/>
    </source>
</evidence>
<dbReference type="PANTHER" id="PTHR43736">
    <property type="entry name" value="ADP-RIBOSE PYROPHOSPHATASE"/>
    <property type="match status" value="1"/>
</dbReference>
<dbReference type="PRINTS" id="PR00502">
    <property type="entry name" value="NUDIXFAMILY"/>
</dbReference>
<dbReference type="STRING" id="905079.L1JST3"/>
<reference evidence="12" key="2">
    <citation type="submission" date="2012-11" db="EMBL/GenBank/DDBJ databases">
        <authorList>
            <person name="Kuo A."/>
            <person name="Curtis B.A."/>
            <person name="Tanifuji G."/>
            <person name="Burki F."/>
            <person name="Gruber A."/>
            <person name="Irimia M."/>
            <person name="Maruyama S."/>
            <person name="Arias M.C."/>
            <person name="Ball S.G."/>
            <person name="Gile G.H."/>
            <person name="Hirakawa Y."/>
            <person name="Hopkins J.F."/>
            <person name="Rensing S.A."/>
            <person name="Schmutz J."/>
            <person name="Symeonidi A."/>
            <person name="Elias M."/>
            <person name="Eveleigh R.J."/>
            <person name="Herman E.K."/>
            <person name="Klute M.J."/>
            <person name="Nakayama T."/>
            <person name="Obornik M."/>
            <person name="Reyes-Prieto A."/>
            <person name="Armbrust E.V."/>
            <person name="Aves S.J."/>
            <person name="Beiko R.G."/>
            <person name="Coutinho P."/>
            <person name="Dacks J.B."/>
            <person name="Durnford D.G."/>
            <person name="Fast N.M."/>
            <person name="Green B.R."/>
            <person name="Grisdale C."/>
            <person name="Hempe F."/>
            <person name="Henrissat B."/>
            <person name="Hoppner M.P."/>
            <person name="Ishida K.-I."/>
            <person name="Kim E."/>
            <person name="Koreny L."/>
            <person name="Kroth P.G."/>
            <person name="Liu Y."/>
            <person name="Malik S.-B."/>
            <person name="Maier U.G."/>
            <person name="McRose D."/>
            <person name="Mock T."/>
            <person name="Neilson J.A."/>
            <person name="Onodera N.T."/>
            <person name="Poole A.M."/>
            <person name="Pritham E.J."/>
            <person name="Richards T.A."/>
            <person name="Rocap G."/>
            <person name="Roy S.W."/>
            <person name="Sarai C."/>
            <person name="Schaack S."/>
            <person name="Shirato S."/>
            <person name="Slamovits C.H."/>
            <person name="Spencer D.F."/>
            <person name="Suzuki S."/>
            <person name="Worden A.Z."/>
            <person name="Zauner S."/>
            <person name="Barry K."/>
            <person name="Bell C."/>
            <person name="Bharti A.K."/>
            <person name="Crow J.A."/>
            <person name="Grimwood J."/>
            <person name="Kramer R."/>
            <person name="Lindquist E."/>
            <person name="Lucas S."/>
            <person name="Salamov A."/>
            <person name="McFadden G.I."/>
            <person name="Lane C.E."/>
            <person name="Keeling P.J."/>
            <person name="Gray M.W."/>
            <person name="Grigoriev I.V."/>
            <person name="Archibald J.M."/>
        </authorList>
    </citation>
    <scope>NUCLEOTIDE SEQUENCE</scope>
    <source>
        <strain evidence="12">CCMP2712</strain>
    </source>
</reference>
<dbReference type="Gene3D" id="3.90.79.10">
    <property type="entry name" value="Nucleoside Triphosphate Pyrophosphohydrolase"/>
    <property type="match status" value="1"/>
</dbReference>
<dbReference type="EMBL" id="JH992976">
    <property type="protein sequence ID" value="EKX51143.1"/>
    <property type="molecule type" value="Genomic_DNA"/>
</dbReference>
<evidence type="ECO:0000313" key="11">
    <source>
        <dbReference type="EnsemblProtists" id="EKX51143"/>
    </source>
</evidence>
<comment type="similarity">
    <text evidence="7">Belongs to the Nudix hydrolase family.</text>
</comment>
<comment type="function">
    <text evidence="4">Acts as a decapping enzyme capable of hydrolyzing monomethylated capped RNAs (in vitro). Hydrolyzes monomethylated capped RNA after alpha and beta phosphates to form N(7)-methyl-GDP. Shows low activity towards unmethylated capped RNA.</text>
</comment>
<feature type="region of interest" description="Disordered" evidence="8">
    <location>
        <begin position="1"/>
        <end position="23"/>
    </location>
</feature>
<evidence type="ECO:0000256" key="5">
    <source>
        <dbReference type="ARBA" id="ARBA00093621"/>
    </source>
</evidence>
<dbReference type="InterPro" id="IPR020476">
    <property type="entry name" value="Nudix_hydrolase"/>
</dbReference>
<gene>
    <name evidence="10" type="ORF">GUITHDRAFT_150998</name>
</gene>
<evidence type="ECO:0000256" key="3">
    <source>
        <dbReference type="ARBA" id="ARBA00093205"/>
    </source>
</evidence>
<feature type="domain" description="Nudix hydrolase" evidence="9">
    <location>
        <begin position="24"/>
        <end position="157"/>
    </location>
</feature>
<accession>L1JST3</accession>
<dbReference type="GeneID" id="17307911"/>
<evidence type="ECO:0000313" key="10">
    <source>
        <dbReference type="EMBL" id="EKX51143.1"/>
    </source>
</evidence>
<dbReference type="Proteomes" id="UP000011087">
    <property type="component" value="Unassembled WGS sequence"/>
</dbReference>
<comment type="catalytic activity">
    <reaction evidence="3">
        <text>a 5'-end (N(7)-methyl 5'-triphosphoguanosine)-ribonucleoside in mRNA + H2O = N(7)-methyl-GDP + a 5'-end phospho-ribonucleoside in mRNA + 2 H(+)</text>
        <dbReference type="Rhea" id="RHEA:67484"/>
        <dbReference type="Rhea" id="RHEA-COMP:15692"/>
        <dbReference type="Rhea" id="RHEA-COMP:17167"/>
        <dbReference type="ChEBI" id="CHEBI:15377"/>
        <dbReference type="ChEBI" id="CHEBI:15378"/>
        <dbReference type="ChEBI" id="CHEBI:63714"/>
        <dbReference type="ChEBI" id="CHEBI:138282"/>
        <dbReference type="ChEBI" id="CHEBI:156461"/>
        <dbReference type="EC" id="3.6.1.62"/>
    </reaction>
</comment>
<dbReference type="HOGENOM" id="CLU_1268986_0_0_1"/>
<evidence type="ECO:0000313" key="12">
    <source>
        <dbReference type="Proteomes" id="UP000011087"/>
    </source>
</evidence>